<dbReference type="GO" id="GO:0003735">
    <property type="term" value="F:structural constituent of ribosome"/>
    <property type="evidence" value="ECO:0007669"/>
    <property type="project" value="InterPro"/>
</dbReference>
<comment type="similarity">
    <text evidence="1 3">Belongs to the bacterial ribosomal protein bS6 family.</text>
</comment>
<proteinExistence type="inferred from homology"/>
<dbReference type="GO" id="GO:0006412">
    <property type="term" value="P:translation"/>
    <property type="evidence" value="ECO:0007669"/>
    <property type="project" value="UniProtKB-UniRule"/>
</dbReference>
<dbReference type="Proteomes" id="UP000177418">
    <property type="component" value="Unassembled WGS sequence"/>
</dbReference>
<dbReference type="GO" id="GO:0005840">
    <property type="term" value="C:ribosome"/>
    <property type="evidence" value="ECO:0007669"/>
    <property type="project" value="UniProtKB-KW"/>
</dbReference>
<evidence type="ECO:0000256" key="1">
    <source>
        <dbReference type="ARBA" id="ARBA00009512"/>
    </source>
</evidence>
<protein>
    <recommendedName>
        <fullName evidence="2 3">Small ribosomal subunit protein bS6</fullName>
    </recommendedName>
</protein>
<evidence type="ECO:0000313" key="5">
    <source>
        <dbReference type="Proteomes" id="UP000177418"/>
    </source>
</evidence>
<dbReference type="InterPro" id="IPR014717">
    <property type="entry name" value="Transl_elong_EF1B/ribsomal_bS6"/>
</dbReference>
<dbReference type="GO" id="GO:0019843">
    <property type="term" value="F:rRNA binding"/>
    <property type="evidence" value="ECO:0007669"/>
    <property type="project" value="UniProtKB-UniRule"/>
</dbReference>
<dbReference type="InterPro" id="IPR020814">
    <property type="entry name" value="Ribosomal_S6_plastid/chlpt"/>
</dbReference>
<dbReference type="GO" id="GO:1990904">
    <property type="term" value="C:ribonucleoprotein complex"/>
    <property type="evidence" value="ECO:0007669"/>
    <property type="project" value="UniProtKB-KW"/>
</dbReference>
<gene>
    <name evidence="3" type="primary">rpsF</name>
    <name evidence="4" type="ORF">A3H78_04720</name>
</gene>
<comment type="caution">
    <text evidence="4">The sequence shown here is derived from an EMBL/GenBank/DDBJ whole genome shotgun (WGS) entry which is preliminary data.</text>
</comment>
<dbReference type="NCBIfam" id="TIGR00166">
    <property type="entry name" value="S6"/>
    <property type="match status" value="1"/>
</dbReference>
<dbReference type="SUPFAM" id="SSF54995">
    <property type="entry name" value="Ribosomal protein S6"/>
    <property type="match status" value="1"/>
</dbReference>
<reference evidence="4 5" key="1">
    <citation type="journal article" date="2016" name="Nat. Commun.">
        <title>Thousands of microbial genomes shed light on interconnected biogeochemical processes in an aquifer system.</title>
        <authorList>
            <person name="Anantharaman K."/>
            <person name="Brown C.T."/>
            <person name="Hug L.A."/>
            <person name="Sharon I."/>
            <person name="Castelle C.J."/>
            <person name="Probst A.J."/>
            <person name="Thomas B.C."/>
            <person name="Singh A."/>
            <person name="Wilkins M.J."/>
            <person name="Karaoz U."/>
            <person name="Brodie E.L."/>
            <person name="Williams K.H."/>
            <person name="Hubbard S.S."/>
            <person name="Banfield J.F."/>
        </authorList>
    </citation>
    <scope>NUCLEOTIDE SEQUENCE [LARGE SCALE GENOMIC DNA]</scope>
</reference>
<dbReference type="Gene3D" id="3.30.70.60">
    <property type="match status" value="1"/>
</dbReference>
<organism evidence="4 5">
    <name type="scientific">Candidatus Roizmanbacteria bacterium RIFCSPLOWO2_02_FULL_36_11</name>
    <dbReference type="NCBI Taxonomy" id="1802071"/>
    <lineage>
        <taxon>Bacteria</taxon>
        <taxon>Candidatus Roizmaniibacteriota</taxon>
    </lineage>
</organism>
<dbReference type="HAMAP" id="MF_00360">
    <property type="entry name" value="Ribosomal_bS6"/>
    <property type="match status" value="1"/>
</dbReference>
<comment type="function">
    <text evidence="3">Binds together with bS18 to 16S ribosomal RNA.</text>
</comment>
<keyword evidence="3" id="KW-0699">rRNA-binding</keyword>
<dbReference type="InterPro" id="IPR000529">
    <property type="entry name" value="Ribosomal_bS6"/>
</dbReference>
<evidence type="ECO:0000256" key="2">
    <source>
        <dbReference type="ARBA" id="ARBA00035294"/>
    </source>
</evidence>
<evidence type="ECO:0000256" key="3">
    <source>
        <dbReference type="HAMAP-Rule" id="MF_00360"/>
    </source>
</evidence>
<keyword evidence="3" id="KW-0687">Ribonucleoprotein</keyword>
<name>A0A1F7JD12_9BACT</name>
<keyword evidence="3 4" id="KW-0689">Ribosomal protein</keyword>
<evidence type="ECO:0000313" key="4">
    <source>
        <dbReference type="EMBL" id="OGK53499.1"/>
    </source>
</evidence>
<accession>A0A1F7JD12</accession>
<keyword evidence="3" id="KW-0694">RNA-binding</keyword>
<dbReference type="Pfam" id="PF01250">
    <property type="entry name" value="Ribosomal_S6"/>
    <property type="match status" value="1"/>
</dbReference>
<dbReference type="CDD" id="cd00473">
    <property type="entry name" value="bS6"/>
    <property type="match status" value="1"/>
</dbReference>
<dbReference type="EMBL" id="MGAV01000018">
    <property type="protein sequence ID" value="OGK53499.1"/>
    <property type="molecule type" value="Genomic_DNA"/>
</dbReference>
<sequence length="94" mass="11086">MTQKKADAYEIVFIMKNNDSKAPETITNLIEEQGGKIEKKDAWGVKRFSYPIKKETQGTYFDWYFTLHKSDLKSLSKKLEYSEELLRFLLLKVT</sequence>
<dbReference type="AlphaFoldDB" id="A0A1F7JD12"/>
<dbReference type="InterPro" id="IPR035980">
    <property type="entry name" value="Ribosomal_bS6_sf"/>
</dbReference>